<name>A0A1Q9AVK9_9HYPH</name>
<dbReference type="Proteomes" id="UP000186364">
    <property type="component" value="Unassembled WGS sequence"/>
</dbReference>
<evidence type="ECO:0000313" key="1">
    <source>
        <dbReference type="EMBL" id="OLP59490.1"/>
    </source>
</evidence>
<dbReference type="Gene3D" id="3.90.550.10">
    <property type="entry name" value="Spore Coat Polysaccharide Biosynthesis Protein SpsA, Chain A"/>
    <property type="match status" value="1"/>
</dbReference>
<evidence type="ECO:0000313" key="2">
    <source>
        <dbReference type="Proteomes" id="UP000186364"/>
    </source>
</evidence>
<comment type="caution">
    <text evidence="1">The sequence shown here is derived from an EMBL/GenBank/DDBJ whole genome shotgun (WGS) entry which is preliminary data.</text>
</comment>
<protein>
    <recommendedName>
        <fullName evidence="3">Glycosyltransferase family 2 protein</fullName>
    </recommendedName>
</protein>
<dbReference type="SUPFAM" id="SSF53448">
    <property type="entry name" value="Nucleotide-diphospho-sugar transferases"/>
    <property type="match status" value="1"/>
</dbReference>
<gene>
    <name evidence="1" type="ORF">BJF93_11575</name>
</gene>
<accession>A0A1Q9AVK9</accession>
<dbReference type="AlphaFoldDB" id="A0A1Q9AVK9"/>
<dbReference type="EMBL" id="MKIP01000052">
    <property type="protein sequence ID" value="OLP59490.1"/>
    <property type="molecule type" value="Genomic_DNA"/>
</dbReference>
<dbReference type="InterPro" id="IPR029044">
    <property type="entry name" value="Nucleotide-diphossugar_trans"/>
</dbReference>
<proteinExistence type="predicted"/>
<organism evidence="1 2">
    <name type="scientific">Xaviernesmea oryzae</name>
    <dbReference type="NCBI Taxonomy" id="464029"/>
    <lineage>
        <taxon>Bacteria</taxon>
        <taxon>Pseudomonadati</taxon>
        <taxon>Pseudomonadota</taxon>
        <taxon>Alphaproteobacteria</taxon>
        <taxon>Hyphomicrobiales</taxon>
        <taxon>Rhizobiaceae</taxon>
        <taxon>Rhizobium/Agrobacterium group</taxon>
        <taxon>Xaviernesmea</taxon>
    </lineage>
</organism>
<sequence>MDRALSAWETRRVRRRRAREQAEAPLSLAGGRSLRPLAAEDLGLVTFTHNDAKFLRSFLAHYRRLGVTRFIVVDDQSRDGTAERLAAEADVDLWSSPLRYKDARRGKLWREALLSLYGTGRWYLSVDSDEYLVYDRCFERPLPALIATLDAAGQKRMMAPMLDLYPRGPLSLYPFQGADDTMPWEVADGYDGDGYLLQPNRRFLSLRGGPRQRMFSTEAELAKYPLLYWDESCSFGVSVHQPLPFTRNFTAPQGVLLHFKFFADYRHKTEAAVAEEQHFNGAQVYRTILDRVADQGDLDFTYSGTRRFTRPEELARAGFMREWAEQPKRGPL</sequence>
<reference evidence="1 2" key="1">
    <citation type="submission" date="2016-09" db="EMBL/GenBank/DDBJ databases">
        <title>Rhizobium sp. nov., a novel species isolated from the rice rhizosphere.</title>
        <authorList>
            <person name="Zhao J."/>
            <person name="Zhang X."/>
        </authorList>
    </citation>
    <scope>NUCLEOTIDE SEQUENCE [LARGE SCALE GENOMIC DNA]</scope>
    <source>
        <strain evidence="1 2">1.7048</strain>
    </source>
</reference>
<keyword evidence="2" id="KW-1185">Reference proteome</keyword>
<dbReference type="Pfam" id="PF13704">
    <property type="entry name" value="Glyco_tranf_2_4"/>
    <property type="match status" value="1"/>
</dbReference>
<evidence type="ECO:0008006" key="3">
    <source>
        <dbReference type="Google" id="ProtNLM"/>
    </source>
</evidence>